<dbReference type="AlphaFoldDB" id="A0A7Y0BRR3"/>
<protein>
    <submittedName>
        <fullName evidence="2">Methyltransferase domain-containing protein</fullName>
    </submittedName>
</protein>
<dbReference type="Gene3D" id="3.90.550.10">
    <property type="entry name" value="Spore Coat Polysaccharide Biosynthesis Protein SpsA, Chain A"/>
    <property type="match status" value="1"/>
</dbReference>
<evidence type="ECO:0000259" key="1">
    <source>
        <dbReference type="Pfam" id="PF08241"/>
    </source>
</evidence>
<keyword evidence="3" id="KW-1185">Reference proteome</keyword>
<dbReference type="Pfam" id="PF08241">
    <property type="entry name" value="Methyltransf_11"/>
    <property type="match status" value="1"/>
</dbReference>
<dbReference type="RefSeq" id="WP_169494577.1">
    <property type="nucleotide sequence ID" value="NZ_JABBGM010000009.1"/>
</dbReference>
<name>A0A7Y0BRR3_9SPHN</name>
<sequence length="374" mass="41777">MHATVLYDAALLRAAGGFDPGLRRCEDYELYLRLSRTQRIACHRGIVALYRMHGANMSLDAVEMLGWNRKVLERHKPDAAEVEARRAWNEGMRSQLGAFANIVWAKQRAPSNSRWRQRRRMMSQAPLTTSMAALRQLAVRCLPRSLAARLRAIRHRALLADTGRIDFGDLARVRPVSQGYGFSRGTPVDRFYIERFLQRHAAEIRGRALEVADPKYCRRFGTGVTQQDVLNEAPSPEATLVGDLGTPGVLPDNAFDCMVITQTLQYVFDLRSALAQIHRALKPGGTILATVPAISPVDHADWQWYWLFTGHSVRKLFEDAFGTGNVDIDICGNAFAATCFVQGIAQEDIGAAWLEPNDPMFPVCITVKATKAAR</sequence>
<proteinExistence type="predicted"/>
<accession>A0A7Y0BRR3</accession>
<keyword evidence="2" id="KW-0808">Transferase</keyword>
<organism evidence="2 3">
    <name type="scientific">Novosphingobium olei</name>
    <dbReference type="NCBI Taxonomy" id="2728851"/>
    <lineage>
        <taxon>Bacteria</taxon>
        <taxon>Pseudomonadati</taxon>
        <taxon>Pseudomonadota</taxon>
        <taxon>Alphaproteobacteria</taxon>
        <taxon>Sphingomonadales</taxon>
        <taxon>Sphingomonadaceae</taxon>
        <taxon>Novosphingobium</taxon>
    </lineage>
</organism>
<comment type="caution">
    <text evidence="2">The sequence shown here is derived from an EMBL/GenBank/DDBJ whole genome shotgun (WGS) entry which is preliminary data.</text>
</comment>
<dbReference type="SUPFAM" id="SSF53335">
    <property type="entry name" value="S-adenosyl-L-methionine-dependent methyltransferases"/>
    <property type="match status" value="1"/>
</dbReference>
<evidence type="ECO:0000313" key="2">
    <source>
        <dbReference type="EMBL" id="NML95370.1"/>
    </source>
</evidence>
<dbReference type="InterPro" id="IPR029063">
    <property type="entry name" value="SAM-dependent_MTases_sf"/>
</dbReference>
<dbReference type="CDD" id="cd02440">
    <property type="entry name" value="AdoMet_MTases"/>
    <property type="match status" value="1"/>
</dbReference>
<gene>
    <name evidence="2" type="ORF">HHL27_16970</name>
</gene>
<feature type="domain" description="Methyltransferase type 11" evidence="1">
    <location>
        <begin position="240"/>
        <end position="288"/>
    </location>
</feature>
<dbReference type="InterPro" id="IPR029044">
    <property type="entry name" value="Nucleotide-diphossugar_trans"/>
</dbReference>
<dbReference type="GO" id="GO:0032259">
    <property type="term" value="P:methylation"/>
    <property type="evidence" value="ECO:0007669"/>
    <property type="project" value="UniProtKB-KW"/>
</dbReference>
<keyword evidence="2" id="KW-0489">Methyltransferase</keyword>
<reference evidence="2 3" key="1">
    <citation type="submission" date="2020-04" db="EMBL/GenBank/DDBJ databases">
        <title>Novosphingobium sp. TW-4 isolated from soil.</title>
        <authorList>
            <person name="Dahal R.H."/>
            <person name="Chaudhary D.K."/>
        </authorList>
    </citation>
    <scope>NUCLEOTIDE SEQUENCE [LARGE SCALE GENOMIC DNA]</scope>
    <source>
        <strain evidence="2 3">TW-4</strain>
    </source>
</reference>
<dbReference type="Proteomes" id="UP000583556">
    <property type="component" value="Unassembled WGS sequence"/>
</dbReference>
<evidence type="ECO:0000313" key="3">
    <source>
        <dbReference type="Proteomes" id="UP000583556"/>
    </source>
</evidence>
<dbReference type="EMBL" id="JABBGM010000009">
    <property type="protein sequence ID" value="NML95370.1"/>
    <property type="molecule type" value="Genomic_DNA"/>
</dbReference>
<dbReference type="InterPro" id="IPR013216">
    <property type="entry name" value="Methyltransf_11"/>
</dbReference>
<dbReference type="Gene3D" id="3.40.50.150">
    <property type="entry name" value="Vaccinia Virus protein VP39"/>
    <property type="match status" value="1"/>
</dbReference>
<dbReference type="SUPFAM" id="SSF53448">
    <property type="entry name" value="Nucleotide-diphospho-sugar transferases"/>
    <property type="match status" value="1"/>
</dbReference>
<dbReference type="GO" id="GO:0008757">
    <property type="term" value="F:S-adenosylmethionine-dependent methyltransferase activity"/>
    <property type="evidence" value="ECO:0007669"/>
    <property type="project" value="InterPro"/>
</dbReference>